<evidence type="ECO:0000313" key="3">
    <source>
        <dbReference type="EMBL" id="MQA19628.1"/>
    </source>
</evidence>
<dbReference type="RefSeq" id="WP_152803488.1">
    <property type="nucleotide sequence ID" value="NZ_WHUF01000002.1"/>
</dbReference>
<accession>A0A843SAV9</accession>
<feature type="chain" id="PRO_5032422349" description="DUF4352 domain-containing protein" evidence="2">
    <location>
        <begin position="33"/>
        <end position="235"/>
    </location>
</feature>
<evidence type="ECO:0008006" key="5">
    <source>
        <dbReference type="Google" id="ProtNLM"/>
    </source>
</evidence>
<dbReference type="EMBL" id="WHUF01000002">
    <property type="protein sequence ID" value="MQA19628.1"/>
    <property type="molecule type" value="Genomic_DNA"/>
</dbReference>
<sequence length="235" mass="25864">MMPVVEFRLVKQLFVMALAACMLLGCSNPHNFEVAKLTDEQKEEMGKKLTADEGAKLMGYVGRTILSGQEVPAGVTVGQAIKEQEAWQAKEEAEAAKAAELNKKAEAERKAQQDALAKMLAVKLIGKRNSTGEFQQRVVFMDLAFTNKGDKDIAGFKGILHFTDMFGDSIIDITWSNDHGVEARQGILQKGAGMTINQFLPDHMKMWNAEADKIKLSFEVQAIVFKDGTRLDAPG</sequence>
<proteinExistence type="predicted"/>
<evidence type="ECO:0000313" key="4">
    <source>
        <dbReference type="Proteomes" id="UP000444318"/>
    </source>
</evidence>
<reference evidence="3 4" key="1">
    <citation type="submission" date="2019-10" db="EMBL/GenBank/DDBJ databases">
        <title>Two novel species isolated from a subtropical stream in China.</title>
        <authorList>
            <person name="Lu H."/>
        </authorList>
    </citation>
    <scope>NUCLEOTIDE SEQUENCE [LARGE SCALE GENOMIC DNA]</scope>
    <source>
        <strain evidence="3 4">FT103W</strain>
    </source>
</reference>
<dbReference type="Proteomes" id="UP000444318">
    <property type="component" value="Unassembled WGS sequence"/>
</dbReference>
<feature type="coiled-coil region" evidence="1">
    <location>
        <begin position="88"/>
        <end position="122"/>
    </location>
</feature>
<name>A0A843SAV9_9BURK</name>
<organism evidence="3 4">
    <name type="scientific">Rugamonas rivuli</name>
    <dbReference type="NCBI Taxonomy" id="2743358"/>
    <lineage>
        <taxon>Bacteria</taxon>
        <taxon>Pseudomonadati</taxon>
        <taxon>Pseudomonadota</taxon>
        <taxon>Betaproteobacteria</taxon>
        <taxon>Burkholderiales</taxon>
        <taxon>Oxalobacteraceae</taxon>
        <taxon>Telluria group</taxon>
        <taxon>Rugamonas</taxon>
    </lineage>
</organism>
<keyword evidence="2" id="KW-0732">Signal</keyword>
<dbReference type="AlphaFoldDB" id="A0A843SAV9"/>
<evidence type="ECO:0000256" key="1">
    <source>
        <dbReference type="SAM" id="Coils"/>
    </source>
</evidence>
<feature type="signal peptide" evidence="2">
    <location>
        <begin position="1"/>
        <end position="32"/>
    </location>
</feature>
<keyword evidence="1" id="KW-0175">Coiled coil</keyword>
<gene>
    <name evidence="3" type="ORF">GEV01_08915</name>
</gene>
<protein>
    <recommendedName>
        <fullName evidence="5">DUF4352 domain-containing protein</fullName>
    </recommendedName>
</protein>
<keyword evidence="4" id="KW-1185">Reference proteome</keyword>
<comment type="caution">
    <text evidence="3">The sequence shown here is derived from an EMBL/GenBank/DDBJ whole genome shotgun (WGS) entry which is preliminary data.</text>
</comment>
<evidence type="ECO:0000256" key="2">
    <source>
        <dbReference type="SAM" id="SignalP"/>
    </source>
</evidence>